<organism evidence="2 3">
    <name type="scientific">Lentzea tibetensis</name>
    <dbReference type="NCBI Taxonomy" id="2591470"/>
    <lineage>
        <taxon>Bacteria</taxon>
        <taxon>Bacillati</taxon>
        <taxon>Actinomycetota</taxon>
        <taxon>Actinomycetes</taxon>
        <taxon>Pseudonocardiales</taxon>
        <taxon>Pseudonocardiaceae</taxon>
        <taxon>Lentzea</taxon>
    </lineage>
</organism>
<dbReference type="SUPFAM" id="SSF54593">
    <property type="entry name" value="Glyoxalase/Bleomycin resistance protein/Dihydroxybiphenyl dioxygenase"/>
    <property type="match status" value="1"/>
</dbReference>
<dbReference type="Proteomes" id="UP000316639">
    <property type="component" value="Unassembled WGS sequence"/>
</dbReference>
<dbReference type="EMBL" id="VOBR01000005">
    <property type="protein sequence ID" value="TWP52695.1"/>
    <property type="molecule type" value="Genomic_DNA"/>
</dbReference>
<comment type="caution">
    <text evidence="2">The sequence shown here is derived from an EMBL/GenBank/DDBJ whole genome shotgun (WGS) entry which is preliminary data.</text>
</comment>
<evidence type="ECO:0000313" key="2">
    <source>
        <dbReference type="EMBL" id="TWP52695.1"/>
    </source>
</evidence>
<dbReference type="InterPro" id="IPR041581">
    <property type="entry name" value="Glyoxalase_6"/>
</dbReference>
<accession>A0A563EYA0</accession>
<keyword evidence="3" id="KW-1185">Reference proteome</keyword>
<proteinExistence type="predicted"/>
<dbReference type="RefSeq" id="WP_146350751.1">
    <property type="nucleotide sequence ID" value="NZ_VOBR01000005.1"/>
</dbReference>
<dbReference type="CDD" id="cd06587">
    <property type="entry name" value="VOC"/>
    <property type="match status" value="1"/>
</dbReference>
<dbReference type="Pfam" id="PF18029">
    <property type="entry name" value="Glyoxalase_6"/>
    <property type="match status" value="1"/>
</dbReference>
<dbReference type="PANTHER" id="PTHR35908">
    <property type="entry name" value="HYPOTHETICAL FUSION PROTEIN"/>
    <property type="match status" value="1"/>
</dbReference>
<dbReference type="Gene3D" id="3.10.180.10">
    <property type="entry name" value="2,3-Dihydroxybiphenyl 1,2-Dioxygenase, domain 1"/>
    <property type="match status" value="1"/>
</dbReference>
<dbReference type="AlphaFoldDB" id="A0A563EYA0"/>
<protein>
    <submittedName>
        <fullName evidence="2">VOC family protein</fullName>
    </submittedName>
</protein>
<feature type="domain" description="Glyoxalase-like" evidence="1">
    <location>
        <begin position="11"/>
        <end position="116"/>
    </location>
</feature>
<dbReference type="OrthoDB" id="1645442at2"/>
<gene>
    <name evidence="2" type="ORF">FKR81_10380</name>
</gene>
<sequence length="124" mass="13491">MAAGSANLAMIGIGCAEPKALADFYHQVLGWQIMDADDDHATIKGDGVPIVFWRVDGVPPRWPDPDSPKQFHLNLTADDLDEAEARCVKLGATKPDFQPGDAWRVLIDPAGYPFCISTARRSAK</sequence>
<evidence type="ECO:0000313" key="3">
    <source>
        <dbReference type="Proteomes" id="UP000316639"/>
    </source>
</evidence>
<name>A0A563EYA0_9PSEU</name>
<evidence type="ECO:0000259" key="1">
    <source>
        <dbReference type="Pfam" id="PF18029"/>
    </source>
</evidence>
<dbReference type="PANTHER" id="PTHR35908:SF1">
    <property type="entry name" value="CONSERVED PROTEIN"/>
    <property type="match status" value="1"/>
</dbReference>
<reference evidence="2 3" key="1">
    <citation type="submission" date="2019-07" db="EMBL/GenBank/DDBJ databases">
        <title>Lentzea xizangensis sp. nov., isolated from Qinghai-Tibetan Plateau Soils.</title>
        <authorList>
            <person name="Huang J."/>
        </authorList>
    </citation>
    <scope>NUCLEOTIDE SEQUENCE [LARGE SCALE GENOMIC DNA]</scope>
    <source>
        <strain evidence="2 3">FXJ1.1311</strain>
    </source>
</reference>
<dbReference type="InterPro" id="IPR029068">
    <property type="entry name" value="Glyas_Bleomycin-R_OHBP_Dase"/>
</dbReference>